<dbReference type="PANTHER" id="PTHR24166">
    <property type="entry name" value="ROLLING PEBBLES, ISOFORM B"/>
    <property type="match status" value="1"/>
</dbReference>
<evidence type="ECO:0000256" key="4">
    <source>
        <dbReference type="SAM" id="Phobius"/>
    </source>
</evidence>
<dbReference type="PRINTS" id="PR01415">
    <property type="entry name" value="ANKYRIN"/>
</dbReference>
<dbReference type="InterPro" id="IPR002110">
    <property type="entry name" value="Ankyrin_rpt"/>
</dbReference>
<dbReference type="Proteomes" id="UP000008383">
    <property type="component" value="Unassembled WGS sequence"/>
</dbReference>
<keyword evidence="4" id="KW-0472">Membrane</keyword>
<feature type="transmembrane region" description="Helical" evidence="4">
    <location>
        <begin position="193"/>
        <end position="214"/>
    </location>
</feature>
<name>D4DCU5_TRIVH</name>
<protein>
    <submittedName>
        <fullName evidence="5">Uncharacterized protein</fullName>
    </submittedName>
</protein>
<evidence type="ECO:0000256" key="2">
    <source>
        <dbReference type="ARBA" id="ARBA00023043"/>
    </source>
</evidence>
<keyword evidence="1" id="KW-0677">Repeat</keyword>
<evidence type="ECO:0000313" key="5">
    <source>
        <dbReference type="EMBL" id="EFE40338.1"/>
    </source>
</evidence>
<feature type="repeat" description="ANK" evidence="3">
    <location>
        <begin position="1067"/>
        <end position="1099"/>
    </location>
</feature>
<dbReference type="SUPFAM" id="SSF48403">
    <property type="entry name" value="Ankyrin repeat"/>
    <property type="match status" value="2"/>
</dbReference>
<dbReference type="PANTHER" id="PTHR24166:SF48">
    <property type="entry name" value="PROTEIN VAPYRIN"/>
    <property type="match status" value="1"/>
</dbReference>
<dbReference type="HOGENOM" id="CLU_001887_1_0_1"/>
<dbReference type="InterPro" id="IPR036770">
    <property type="entry name" value="Ankyrin_rpt-contain_sf"/>
</dbReference>
<evidence type="ECO:0000256" key="3">
    <source>
        <dbReference type="PROSITE-ProRule" id="PRU00023"/>
    </source>
</evidence>
<evidence type="ECO:0000313" key="6">
    <source>
        <dbReference type="Proteomes" id="UP000008383"/>
    </source>
</evidence>
<keyword evidence="4" id="KW-1133">Transmembrane helix</keyword>
<dbReference type="RefSeq" id="XP_003020956.1">
    <property type="nucleotide sequence ID" value="XM_003020910.1"/>
</dbReference>
<gene>
    <name evidence="5" type="ORF">TRV_04950</name>
</gene>
<dbReference type="KEGG" id="tve:TRV_04950"/>
<feature type="repeat" description="ANK" evidence="3">
    <location>
        <begin position="1235"/>
        <end position="1268"/>
    </location>
</feature>
<reference evidence="6" key="1">
    <citation type="journal article" date="2011" name="Genome Biol.">
        <title>Comparative and functional genomics provide insights into the pathogenicity of dermatophytic fungi.</title>
        <authorList>
            <person name="Burmester A."/>
            <person name="Shelest E."/>
            <person name="Gloeckner G."/>
            <person name="Heddergott C."/>
            <person name="Schindler S."/>
            <person name="Staib P."/>
            <person name="Heidel A."/>
            <person name="Felder M."/>
            <person name="Petzold A."/>
            <person name="Szafranski K."/>
            <person name="Feuermann M."/>
            <person name="Pedruzzi I."/>
            <person name="Priebe S."/>
            <person name="Groth M."/>
            <person name="Winkler R."/>
            <person name="Li W."/>
            <person name="Kniemeyer O."/>
            <person name="Schroeckh V."/>
            <person name="Hertweck C."/>
            <person name="Hube B."/>
            <person name="White T.C."/>
            <person name="Platzer M."/>
            <person name="Guthke R."/>
            <person name="Heitman J."/>
            <person name="Woestemeyer J."/>
            <person name="Zipfel P.F."/>
            <person name="Monod M."/>
            <person name="Brakhage A.A."/>
        </authorList>
    </citation>
    <scope>NUCLEOTIDE SEQUENCE [LARGE SCALE GENOMIC DNA]</scope>
    <source>
        <strain evidence="6">HKI 0517</strain>
    </source>
</reference>
<accession>D4DCU5</accession>
<dbReference type="Gene3D" id="1.25.40.20">
    <property type="entry name" value="Ankyrin repeat-containing domain"/>
    <property type="match status" value="4"/>
</dbReference>
<dbReference type="PROSITE" id="PS50088">
    <property type="entry name" value="ANK_REPEAT"/>
    <property type="match status" value="5"/>
</dbReference>
<dbReference type="GeneID" id="9577808"/>
<feature type="transmembrane region" description="Helical" evidence="4">
    <location>
        <begin position="320"/>
        <end position="340"/>
    </location>
</feature>
<keyword evidence="2 3" id="KW-0040">ANK repeat</keyword>
<feature type="repeat" description="ANK" evidence="3">
    <location>
        <begin position="1034"/>
        <end position="1066"/>
    </location>
</feature>
<dbReference type="InterPro" id="IPR050889">
    <property type="entry name" value="Dendritic_Spine_Reg/Scaffold"/>
</dbReference>
<keyword evidence="4" id="KW-0812">Transmembrane</keyword>
<dbReference type="OrthoDB" id="4195095at2759"/>
<dbReference type="Pfam" id="PF12796">
    <property type="entry name" value="Ank_2"/>
    <property type="match status" value="4"/>
</dbReference>
<feature type="transmembrane region" description="Helical" evidence="4">
    <location>
        <begin position="42"/>
        <end position="64"/>
    </location>
</feature>
<sequence length="1579" mass="174455">MVGSWWDEFSNNLATDLAPLISLFGEAPTKQYLSECLTKTDIFIFSMAPLGIITTIVSAIRVCGTPSLRAFIGRAQEGAGNAEAKLCSSTSREVCELYNNGGIARVFGRPKLLEIVHDRNATIEDFYSDNPNSQATAGIYPFKDYLKKDNQEWREVGKRPSDEEDESARDDTHFAINPNLSLNVGIKQGSRHWFTAAAIFGGLVQSSVLVWATIARYKFNDVKQDLQDNYAIPLVVIGTCLLCFGTGLCAHLIESSTKERVFERNPKEDKASTSRLYWVQPGTQFVGDQAFDSFAYTHPEGEFTRYITSWKTEKSKYNGIGVWIAISCTSLGFLLQFLGLRACHSSVAVAQLGATLVMSVVRSVLRANRLSDEEVYLVDSPDLYKGHELDWLALELIAGPQSGSRANGANKFGPKWTVSPIQHPAVHFSEVRWKVINPVPAENGIYSAENIYFIRMSAHQGDNYILSGFRLDNCEPGELQAEQIQCQNPEDWWDPYVAIPEKWTAYLQSAPDRWRVVAQSNASLDKAPDNLAKVFMYRTRLHDMTYDWNDKLVPVRAIAQRLADAVESTMNIFDTIDITWKEGWDSAFTMFWAVPCSLNEGDKGADTSGNIYISLKREIGDDGGGMSRWCANIAELEAVLGLWLWSFRHFNTRPGACFKRILAMKPQLSAGENLISTFNLWSNGRNFRIEETEVDLNQHTCPLFGRHNVPSVFHSKRSMVLATASHMTTLPEICAQEIYSLFFTSMVHVIQSIGGRTDVQNSGDLTLVNSNLSRIQDAFMRCELGSDRDFFICTLPALIAKGNLPTILEVLPTTEKTAEAYIKDSLWLKAEKLLSWALLHTQQLKDTSDHDDGRTKDAEYLNRRRLLTLSLCECYRKALLKGEVEFCLNGITKMFDTLDEQEDVPLKVIDSPRLEGMANFKDNSNGKANQELTAKGNLQTLADAVNSYGIAVNEIVYSKSKEMVPTLGARLTILQSKLDTKRNPLLHINTDLPTRQMTNIEQKGALLLKAVGDGFLASTLSLLDEESAVSDGANGGQTLSWATKQGWISVVKALVEYGAALQWRDKDGRSTISFAAEMGDINSYDYLLARGAFPSVADNFSRTPLFYATNQGHIAIMNSLIFTGRVDPDARDKDGKTPLSIAAENGNIEAVRFLLSTKRVKVDNLDNALRTPLSWAAAAGHIAVVKLLLADGAMLDQADADSRRPISYAAGNGHEEVVKLLLTSSECKPDLQDNAGKSALNWAASNGHVNVVKTLLSCKGVNPNLKDAEGRTPLFNAAFSNHSQVVEILGNEEAVDVNSEDASGDLPLYFAAKGGCETVQALMKTKRVQVNLKGNRGITALMRAVKSSDAQAVEILIGIEGVDLETQTPEGLSALLISIGLFKTRVFELLADTQKVNLQSTEYFGVTPLCYAAAAQQYQVVDLLVIKYGVDVNLCGHIGPPLLLAANNGRLDIMTTLLSNKEIDVNKKNEIGATALFSAVECIGNDSNAYKMVKLLLEHGADVNVQLLEEGWSVLHIAMIRGYRELFEILMEVEGLELNLKTPARQTPLDLAYLHHHHELALELSSRGGKRGWELLGTK</sequence>
<feature type="repeat" description="ANK" evidence="3">
    <location>
        <begin position="1168"/>
        <end position="1200"/>
    </location>
</feature>
<comment type="caution">
    <text evidence="5">The sequence shown here is derived from an EMBL/GenBank/DDBJ whole genome shotgun (WGS) entry which is preliminary data.</text>
</comment>
<proteinExistence type="predicted"/>
<dbReference type="SMART" id="SM00248">
    <property type="entry name" value="ANK"/>
    <property type="match status" value="15"/>
</dbReference>
<organism evidence="5 6">
    <name type="scientific">Trichophyton verrucosum (strain HKI 0517)</name>
    <dbReference type="NCBI Taxonomy" id="663202"/>
    <lineage>
        <taxon>Eukaryota</taxon>
        <taxon>Fungi</taxon>
        <taxon>Dikarya</taxon>
        <taxon>Ascomycota</taxon>
        <taxon>Pezizomycotina</taxon>
        <taxon>Eurotiomycetes</taxon>
        <taxon>Eurotiomycetidae</taxon>
        <taxon>Onygenales</taxon>
        <taxon>Arthrodermataceae</taxon>
        <taxon>Trichophyton</taxon>
    </lineage>
</organism>
<feature type="repeat" description="ANK" evidence="3">
    <location>
        <begin position="1134"/>
        <end position="1156"/>
    </location>
</feature>
<evidence type="ECO:0000256" key="1">
    <source>
        <dbReference type="ARBA" id="ARBA00022737"/>
    </source>
</evidence>
<dbReference type="EMBL" id="ACYE01000251">
    <property type="protein sequence ID" value="EFE40338.1"/>
    <property type="molecule type" value="Genomic_DNA"/>
</dbReference>
<feature type="transmembrane region" description="Helical" evidence="4">
    <location>
        <begin position="230"/>
        <end position="253"/>
    </location>
</feature>
<keyword evidence="6" id="KW-1185">Reference proteome</keyword>
<dbReference type="PROSITE" id="PS50297">
    <property type="entry name" value="ANK_REP_REGION"/>
    <property type="match status" value="3"/>
</dbReference>